<gene>
    <name evidence="9" type="ORF">JX265_013031</name>
</gene>
<evidence type="ECO:0000259" key="8">
    <source>
        <dbReference type="Pfam" id="PF20684"/>
    </source>
</evidence>
<dbReference type="EMBL" id="JAFIMR010000062">
    <property type="protein sequence ID" value="KAI1852178.1"/>
    <property type="molecule type" value="Genomic_DNA"/>
</dbReference>
<feature type="transmembrane region" description="Helical" evidence="7">
    <location>
        <begin position="42"/>
        <end position="63"/>
    </location>
</feature>
<accession>A0A9Q0AI02</accession>
<dbReference type="InterPro" id="IPR049326">
    <property type="entry name" value="Rhodopsin_dom_fungi"/>
</dbReference>
<evidence type="ECO:0000256" key="5">
    <source>
        <dbReference type="ARBA" id="ARBA00038359"/>
    </source>
</evidence>
<sequence length="350" mass="38911">MVVARVGPLFVTSILFTTLSFLVVALRFYSRFFVLHYAGVDDYLMIGSLCASIGFMIVVVHQIEFGLGTHFESIPPELRMRFFQSLWATIPVYNLSLVLCKLSIIFQYKRVFGTTMIQRTCNIMIGVLAVYGCWTVIGSALMCIPVQFFWGVGEGVCMNRLAFWFSNAALNIASDIFIFAIPVPLIRKLQVSNTQKLILLVVFAFGLFVCVTSIVRLKSLLTISVSNDSSFDGVDIAVWSGIEINVAIICASVPALKPLVNSLFPKLLGSTPRSKGQSRSGYTNQNDSHHMKSLQSRVRKETVIEQTFELREDLEGRLSNSGSERELVAWSASSGPSNRKGEEAKSREMV</sequence>
<proteinExistence type="inferred from homology"/>
<comment type="subcellular location">
    <subcellularLocation>
        <location evidence="1">Membrane</location>
        <topology evidence="1">Multi-pass membrane protein</topology>
    </subcellularLocation>
</comment>
<feature type="region of interest" description="Disordered" evidence="6">
    <location>
        <begin position="270"/>
        <end position="299"/>
    </location>
</feature>
<keyword evidence="10" id="KW-1185">Reference proteome</keyword>
<feature type="transmembrane region" description="Helical" evidence="7">
    <location>
        <begin position="6"/>
        <end position="30"/>
    </location>
</feature>
<comment type="caution">
    <text evidence="9">The sequence shown here is derived from an EMBL/GenBank/DDBJ whole genome shotgun (WGS) entry which is preliminary data.</text>
</comment>
<feature type="transmembrane region" description="Helical" evidence="7">
    <location>
        <begin position="83"/>
        <end position="104"/>
    </location>
</feature>
<feature type="transmembrane region" description="Helical" evidence="7">
    <location>
        <begin position="162"/>
        <end position="185"/>
    </location>
</feature>
<feature type="domain" description="Rhodopsin" evidence="8">
    <location>
        <begin position="26"/>
        <end position="261"/>
    </location>
</feature>
<protein>
    <recommendedName>
        <fullName evidence="8">Rhodopsin domain-containing protein</fullName>
    </recommendedName>
</protein>
<evidence type="ECO:0000256" key="1">
    <source>
        <dbReference type="ARBA" id="ARBA00004141"/>
    </source>
</evidence>
<dbReference type="Pfam" id="PF20684">
    <property type="entry name" value="Fung_rhodopsin"/>
    <property type="match status" value="1"/>
</dbReference>
<keyword evidence="4 7" id="KW-0472">Membrane</keyword>
<evidence type="ECO:0000313" key="9">
    <source>
        <dbReference type="EMBL" id="KAI1852178.1"/>
    </source>
</evidence>
<feature type="compositionally biased region" description="Polar residues" evidence="6">
    <location>
        <begin position="271"/>
        <end position="286"/>
    </location>
</feature>
<dbReference type="Proteomes" id="UP000829685">
    <property type="component" value="Unassembled WGS sequence"/>
</dbReference>
<comment type="similarity">
    <text evidence="5">Belongs to the SAT4 family.</text>
</comment>
<feature type="transmembrane region" description="Helical" evidence="7">
    <location>
        <begin position="197"/>
        <end position="216"/>
    </location>
</feature>
<evidence type="ECO:0000256" key="6">
    <source>
        <dbReference type="SAM" id="MobiDB-lite"/>
    </source>
</evidence>
<organism evidence="9 10">
    <name type="scientific">Neoarthrinium moseri</name>
    <dbReference type="NCBI Taxonomy" id="1658444"/>
    <lineage>
        <taxon>Eukaryota</taxon>
        <taxon>Fungi</taxon>
        <taxon>Dikarya</taxon>
        <taxon>Ascomycota</taxon>
        <taxon>Pezizomycotina</taxon>
        <taxon>Sordariomycetes</taxon>
        <taxon>Xylariomycetidae</taxon>
        <taxon>Amphisphaeriales</taxon>
        <taxon>Apiosporaceae</taxon>
        <taxon>Neoarthrinium</taxon>
    </lineage>
</organism>
<evidence type="ECO:0000256" key="7">
    <source>
        <dbReference type="SAM" id="Phobius"/>
    </source>
</evidence>
<evidence type="ECO:0000313" key="10">
    <source>
        <dbReference type="Proteomes" id="UP000829685"/>
    </source>
</evidence>
<keyword evidence="2 7" id="KW-0812">Transmembrane</keyword>
<dbReference type="PANTHER" id="PTHR33048">
    <property type="entry name" value="PTH11-LIKE INTEGRAL MEMBRANE PROTEIN (AFU_ORTHOLOGUE AFUA_5G11245)"/>
    <property type="match status" value="1"/>
</dbReference>
<dbReference type="AlphaFoldDB" id="A0A9Q0AI02"/>
<feature type="compositionally biased region" description="Basic and acidic residues" evidence="6">
    <location>
        <begin position="339"/>
        <end position="350"/>
    </location>
</feature>
<keyword evidence="3 7" id="KW-1133">Transmembrane helix</keyword>
<evidence type="ECO:0000256" key="3">
    <source>
        <dbReference type="ARBA" id="ARBA00022989"/>
    </source>
</evidence>
<dbReference type="InterPro" id="IPR052337">
    <property type="entry name" value="SAT4-like"/>
</dbReference>
<evidence type="ECO:0000256" key="2">
    <source>
        <dbReference type="ARBA" id="ARBA00022692"/>
    </source>
</evidence>
<feature type="region of interest" description="Disordered" evidence="6">
    <location>
        <begin position="315"/>
        <end position="350"/>
    </location>
</feature>
<evidence type="ECO:0000256" key="4">
    <source>
        <dbReference type="ARBA" id="ARBA00023136"/>
    </source>
</evidence>
<dbReference type="PANTHER" id="PTHR33048:SF47">
    <property type="entry name" value="INTEGRAL MEMBRANE PROTEIN-RELATED"/>
    <property type="match status" value="1"/>
</dbReference>
<name>A0A9Q0AI02_9PEZI</name>
<dbReference type="GO" id="GO:0016020">
    <property type="term" value="C:membrane"/>
    <property type="evidence" value="ECO:0007669"/>
    <property type="project" value="UniProtKB-SubCell"/>
</dbReference>
<feature type="transmembrane region" description="Helical" evidence="7">
    <location>
        <begin position="125"/>
        <end position="150"/>
    </location>
</feature>
<reference evidence="9" key="1">
    <citation type="submission" date="2021-03" db="EMBL/GenBank/DDBJ databases">
        <title>Revisited historic fungal species revealed as producer of novel bioactive compounds through whole genome sequencing and comparative genomics.</title>
        <authorList>
            <person name="Vignolle G.A."/>
            <person name="Hochenegger N."/>
            <person name="Mach R.L."/>
            <person name="Mach-Aigner A.R."/>
            <person name="Javad Rahimi M."/>
            <person name="Salim K.A."/>
            <person name="Chan C.M."/>
            <person name="Lim L.B.L."/>
            <person name="Cai F."/>
            <person name="Druzhinina I.S."/>
            <person name="U'Ren J.M."/>
            <person name="Derntl C."/>
        </authorList>
    </citation>
    <scope>NUCLEOTIDE SEQUENCE</scope>
    <source>
        <strain evidence="9">TUCIM 5799</strain>
    </source>
</reference>